<evidence type="ECO:0000259" key="8">
    <source>
        <dbReference type="PROSITE" id="PS50893"/>
    </source>
</evidence>
<evidence type="ECO:0000256" key="2">
    <source>
        <dbReference type="ARBA" id="ARBA00022475"/>
    </source>
</evidence>
<dbReference type="RefSeq" id="WP_367995474.1">
    <property type="nucleotide sequence ID" value="NZ_JBFPJR010000046.1"/>
</dbReference>
<dbReference type="InterPro" id="IPR017871">
    <property type="entry name" value="ABC_transporter-like_CS"/>
</dbReference>
<keyword evidence="2" id="KW-1003">Cell membrane</keyword>
<dbReference type="Pfam" id="PF09383">
    <property type="entry name" value="NIL"/>
    <property type="match status" value="1"/>
</dbReference>
<accession>A0ABV3T2X8</accession>
<dbReference type="Proteomes" id="UP001556631">
    <property type="component" value="Unassembled WGS sequence"/>
</dbReference>
<protein>
    <submittedName>
        <fullName evidence="9">Methionine ABC transporter ATP-binding protein</fullName>
    </submittedName>
</protein>
<dbReference type="CDD" id="cd03258">
    <property type="entry name" value="ABC_MetN_methionine_transporter"/>
    <property type="match status" value="1"/>
</dbReference>
<feature type="domain" description="ABC transporter" evidence="8">
    <location>
        <begin position="14"/>
        <end position="263"/>
    </location>
</feature>
<keyword evidence="1" id="KW-0813">Transport</keyword>
<dbReference type="Gene3D" id="3.30.70.260">
    <property type="match status" value="1"/>
</dbReference>
<dbReference type="InterPro" id="IPR003593">
    <property type="entry name" value="AAA+_ATPase"/>
</dbReference>
<keyword evidence="5" id="KW-1278">Translocase</keyword>
<dbReference type="PANTHER" id="PTHR43166:SF30">
    <property type="entry name" value="METHIONINE IMPORT ATP-BINDING PROTEIN METN"/>
    <property type="match status" value="1"/>
</dbReference>
<keyword evidence="7" id="KW-0472">Membrane</keyword>
<gene>
    <name evidence="9" type="ORF">AB3X52_17965</name>
</gene>
<dbReference type="SUPFAM" id="SSF52540">
    <property type="entry name" value="P-loop containing nucleoside triphosphate hydrolases"/>
    <property type="match status" value="1"/>
</dbReference>
<evidence type="ECO:0000256" key="5">
    <source>
        <dbReference type="ARBA" id="ARBA00022967"/>
    </source>
</evidence>
<dbReference type="SMART" id="SM00382">
    <property type="entry name" value="AAA"/>
    <property type="match status" value="1"/>
</dbReference>
<name>A0ABV3T2X8_9ACTN</name>
<sequence length="359" mass="38549">MTSSPAGDAAEPLVRLRGVTKSYPGSSPGVRRGGTGPAVVTAVDDVDLDVAAGEIQAIVGYSGAGKSTLVRLVNALEPATSGSVVVDGVELTGLPERRLRQVRLGIGMIFQQFNLLESRSVWGNLAYPLQIAGVGKAEQQRRISELLHFVGLPDKAHTYPRHLSGGQKQRVGIARALATSPKLLLADEATSALDPDTTQEVLELLKRVNRELGTTIIAITHEMDVVRTIADRVAVMEKGRIIESGPVYDVFSAPREAVTRRFVGTVVDDEPDEVALEELRTRHTGRFVKLAFRDGGVRQSEVFAVLHRHGVAFELVYGGIEEIQGATFGNLTLALDGQDALVDAALAEVRAVVPTKELR</sequence>
<keyword evidence="10" id="KW-1185">Reference proteome</keyword>
<dbReference type="SUPFAM" id="SSF55021">
    <property type="entry name" value="ACT-like"/>
    <property type="match status" value="1"/>
</dbReference>
<organism evidence="9 10">
    <name type="scientific">Nocardioides eburneus</name>
    <dbReference type="NCBI Taxonomy" id="3231482"/>
    <lineage>
        <taxon>Bacteria</taxon>
        <taxon>Bacillati</taxon>
        <taxon>Actinomycetota</taxon>
        <taxon>Actinomycetes</taxon>
        <taxon>Propionibacteriales</taxon>
        <taxon>Nocardioidaceae</taxon>
        <taxon>Nocardioides</taxon>
    </lineage>
</organism>
<dbReference type="SMART" id="SM00930">
    <property type="entry name" value="NIL"/>
    <property type="match status" value="1"/>
</dbReference>
<keyword evidence="6" id="KW-0029">Amino-acid transport</keyword>
<dbReference type="Pfam" id="PF00005">
    <property type="entry name" value="ABC_tran"/>
    <property type="match status" value="1"/>
</dbReference>
<keyword evidence="4 9" id="KW-0067">ATP-binding</keyword>
<evidence type="ECO:0000256" key="1">
    <source>
        <dbReference type="ARBA" id="ARBA00022448"/>
    </source>
</evidence>
<dbReference type="PROSITE" id="PS50893">
    <property type="entry name" value="ABC_TRANSPORTER_2"/>
    <property type="match status" value="1"/>
</dbReference>
<reference evidence="9 10" key="1">
    <citation type="submission" date="2024-07" db="EMBL/GenBank/DDBJ databases">
        <authorList>
            <person name="Lee S."/>
            <person name="Kang M."/>
        </authorList>
    </citation>
    <scope>NUCLEOTIDE SEQUENCE [LARGE SCALE GENOMIC DNA]</scope>
    <source>
        <strain evidence="9 10">DS6</strain>
    </source>
</reference>
<evidence type="ECO:0000313" key="10">
    <source>
        <dbReference type="Proteomes" id="UP001556631"/>
    </source>
</evidence>
<dbReference type="InterPro" id="IPR050086">
    <property type="entry name" value="MetN_ABC_transporter-like"/>
</dbReference>
<dbReference type="InterPro" id="IPR045865">
    <property type="entry name" value="ACT-like_dom_sf"/>
</dbReference>
<evidence type="ECO:0000256" key="4">
    <source>
        <dbReference type="ARBA" id="ARBA00022840"/>
    </source>
</evidence>
<evidence type="ECO:0000256" key="7">
    <source>
        <dbReference type="ARBA" id="ARBA00023136"/>
    </source>
</evidence>
<dbReference type="Gene3D" id="3.40.50.300">
    <property type="entry name" value="P-loop containing nucleotide triphosphate hydrolases"/>
    <property type="match status" value="1"/>
</dbReference>
<dbReference type="PROSITE" id="PS00211">
    <property type="entry name" value="ABC_TRANSPORTER_1"/>
    <property type="match status" value="1"/>
</dbReference>
<proteinExistence type="predicted"/>
<dbReference type="GO" id="GO:0005524">
    <property type="term" value="F:ATP binding"/>
    <property type="evidence" value="ECO:0007669"/>
    <property type="project" value="UniProtKB-KW"/>
</dbReference>
<dbReference type="InterPro" id="IPR003439">
    <property type="entry name" value="ABC_transporter-like_ATP-bd"/>
</dbReference>
<comment type="caution">
    <text evidence="9">The sequence shown here is derived from an EMBL/GenBank/DDBJ whole genome shotgun (WGS) entry which is preliminary data.</text>
</comment>
<dbReference type="EMBL" id="JBFPJR010000046">
    <property type="protein sequence ID" value="MEX0429508.1"/>
    <property type="molecule type" value="Genomic_DNA"/>
</dbReference>
<evidence type="ECO:0000256" key="3">
    <source>
        <dbReference type="ARBA" id="ARBA00022741"/>
    </source>
</evidence>
<keyword evidence="3" id="KW-0547">Nucleotide-binding</keyword>
<evidence type="ECO:0000256" key="6">
    <source>
        <dbReference type="ARBA" id="ARBA00022970"/>
    </source>
</evidence>
<dbReference type="PANTHER" id="PTHR43166">
    <property type="entry name" value="AMINO ACID IMPORT ATP-BINDING PROTEIN"/>
    <property type="match status" value="1"/>
</dbReference>
<dbReference type="InterPro" id="IPR027417">
    <property type="entry name" value="P-loop_NTPase"/>
</dbReference>
<evidence type="ECO:0000313" key="9">
    <source>
        <dbReference type="EMBL" id="MEX0429508.1"/>
    </source>
</evidence>
<dbReference type="InterPro" id="IPR018449">
    <property type="entry name" value="NIL_domain"/>
</dbReference>
<dbReference type="InterPro" id="IPR041701">
    <property type="entry name" value="MetN_ABC"/>
</dbReference>